<evidence type="ECO:0000313" key="2">
    <source>
        <dbReference type="Proteomes" id="UP000799766"/>
    </source>
</evidence>
<gene>
    <name evidence="1" type="ORF">BDY21DRAFT_214903</name>
</gene>
<accession>A0A6A6P2Y6</accession>
<dbReference type="EMBL" id="MU001678">
    <property type="protein sequence ID" value="KAF2458184.1"/>
    <property type="molecule type" value="Genomic_DNA"/>
</dbReference>
<protein>
    <submittedName>
        <fullName evidence="1">Uncharacterized protein</fullName>
    </submittedName>
</protein>
<reference evidence="1" key="1">
    <citation type="journal article" date="2020" name="Stud. Mycol.">
        <title>101 Dothideomycetes genomes: a test case for predicting lifestyles and emergence of pathogens.</title>
        <authorList>
            <person name="Haridas S."/>
            <person name="Albert R."/>
            <person name="Binder M."/>
            <person name="Bloem J."/>
            <person name="Labutti K."/>
            <person name="Salamov A."/>
            <person name="Andreopoulos B."/>
            <person name="Baker S."/>
            <person name="Barry K."/>
            <person name="Bills G."/>
            <person name="Bluhm B."/>
            <person name="Cannon C."/>
            <person name="Castanera R."/>
            <person name="Culley D."/>
            <person name="Daum C."/>
            <person name="Ezra D."/>
            <person name="Gonzalez J."/>
            <person name="Henrissat B."/>
            <person name="Kuo A."/>
            <person name="Liang C."/>
            <person name="Lipzen A."/>
            <person name="Lutzoni F."/>
            <person name="Magnuson J."/>
            <person name="Mondo S."/>
            <person name="Nolan M."/>
            <person name="Ohm R."/>
            <person name="Pangilinan J."/>
            <person name="Park H.-J."/>
            <person name="Ramirez L."/>
            <person name="Alfaro M."/>
            <person name="Sun H."/>
            <person name="Tritt A."/>
            <person name="Yoshinaga Y."/>
            <person name="Zwiers L.-H."/>
            <person name="Turgeon B."/>
            <person name="Goodwin S."/>
            <person name="Spatafora J."/>
            <person name="Crous P."/>
            <person name="Grigoriev I."/>
        </authorList>
    </citation>
    <scope>NUCLEOTIDE SEQUENCE</scope>
    <source>
        <strain evidence="1">ATCC 16933</strain>
    </source>
</reference>
<dbReference type="AlphaFoldDB" id="A0A6A6P2Y6"/>
<organism evidence="1 2">
    <name type="scientific">Lineolata rhizophorae</name>
    <dbReference type="NCBI Taxonomy" id="578093"/>
    <lineage>
        <taxon>Eukaryota</taxon>
        <taxon>Fungi</taxon>
        <taxon>Dikarya</taxon>
        <taxon>Ascomycota</taxon>
        <taxon>Pezizomycotina</taxon>
        <taxon>Dothideomycetes</taxon>
        <taxon>Dothideomycetes incertae sedis</taxon>
        <taxon>Lineolatales</taxon>
        <taxon>Lineolataceae</taxon>
        <taxon>Lineolata</taxon>
    </lineage>
</organism>
<name>A0A6A6P2Y6_9PEZI</name>
<proteinExistence type="predicted"/>
<evidence type="ECO:0000313" key="1">
    <source>
        <dbReference type="EMBL" id="KAF2458184.1"/>
    </source>
</evidence>
<dbReference type="Proteomes" id="UP000799766">
    <property type="component" value="Unassembled WGS sequence"/>
</dbReference>
<sequence length="59" mass="6564">MNFVEGAGESAGSGNQRNMAPTHLCRISRQYQERGAPLQTLMRDCCRARKGRRDRVGGL</sequence>
<keyword evidence="2" id="KW-1185">Reference proteome</keyword>